<keyword evidence="2" id="KW-1185">Reference proteome</keyword>
<dbReference type="Proteomes" id="UP001281147">
    <property type="component" value="Unassembled WGS sequence"/>
</dbReference>
<dbReference type="EMBL" id="JAUTXU010000358">
    <property type="protein sequence ID" value="KAK3683205.1"/>
    <property type="molecule type" value="Genomic_DNA"/>
</dbReference>
<proteinExistence type="predicted"/>
<sequence length="824" mass="93555">MEELIEELTCAICTDILYQPLTLLDCLHTFCGSCLKEWFAWQAASAAQSRRTTAPYTCPSCRDSVRGTKVDWRANTLLEGFLKVHPDKAKSEEDKEEMRKLYTPGDDVLKPIQQPRDEHDSEDERLLADVRDLSMADVDPATGRRRAERSDRHRRRQDGAHTSSRHTSEELRRRQDPSRWAAQQARLTESRLRQHDGDEPQIEHQPSLRSLLSASEASTPDIQAEILQQIYAEGVLDGIDLDNLTTEQEEELTDRIAEAYRRRQQPGDRSNNRERRQRDDRSRHPVPSENEQTSTQQDPLDAAGAQQQPRSRPPISRPHLFEQNLQEPVRDQQRSASATNQRSSHSRQRSDGTSPASRSATDLSLQQSTNNTQRDRRRRLSGTGRRTTDPENGGMREQIHRYRAEANHSGQRRPQDSLVQRPQTSPRQNPPRNNSTASLPISSPPPTVAPEQTIHAAVSTAAFAPEPVSIAAHIQAATSIKCNRCERPDIQHDLHYNCATCLDGHFNLCLHCYRNQQGCNYWFGYGFRAFDRWYRNAPPEGWPHGNERPHVLSSRRFTKHHGTADNSRGTEELQEGAFCESCFSFANDCYWHCDICLDGAWGFCDKCVHQGKHCTHPVLLVAHLSTLQHPHYDPTKVSFVDLPHLRPQSYVTLPPTTHCDICHRPIPPNSTRFHCYQCSEGDYDMCNECYRGLVMQGKLNHGNGPDGWRRCLQGHRMAVIGYQDRMEGGHVRRTVSEPVGGWDFKEDEGSRGGQIPSSGLPPAGGVGMRCLAIYNYFPREDVTDELAFPKNAEIREAKNLNGEWYSGVYAGAVNLFPSNHVRTL</sequence>
<evidence type="ECO:0000313" key="2">
    <source>
        <dbReference type="Proteomes" id="UP001281147"/>
    </source>
</evidence>
<gene>
    <name evidence="1" type="ORF">LTR37_020447</name>
</gene>
<name>A0ACC3MBF4_9PEZI</name>
<comment type="caution">
    <text evidence="1">The sequence shown here is derived from an EMBL/GenBank/DDBJ whole genome shotgun (WGS) entry which is preliminary data.</text>
</comment>
<organism evidence="1 2">
    <name type="scientific">Vermiconidia calcicola</name>
    <dbReference type="NCBI Taxonomy" id="1690605"/>
    <lineage>
        <taxon>Eukaryota</taxon>
        <taxon>Fungi</taxon>
        <taxon>Dikarya</taxon>
        <taxon>Ascomycota</taxon>
        <taxon>Pezizomycotina</taxon>
        <taxon>Dothideomycetes</taxon>
        <taxon>Dothideomycetidae</taxon>
        <taxon>Mycosphaerellales</taxon>
        <taxon>Extremaceae</taxon>
        <taxon>Vermiconidia</taxon>
    </lineage>
</organism>
<accession>A0ACC3MBF4</accession>
<protein>
    <submittedName>
        <fullName evidence="1">Uncharacterized protein</fullName>
    </submittedName>
</protein>
<evidence type="ECO:0000313" key="1">
    <source>
        <dbReference type="EMBL" id="KAK3683205.1"/>
    </source>
</evidence>
<reference evidence="1" key="1">
    <citation type="submission" date="2023-07" db="EMBL/GenBank/DDBJ databases">
        <title>Black Yeasts Isolated from many extreme environments.</title>
        <authorList>
            <person name="Coleine C."/>
            <person name="Stajich J.E."/>
            <person name="Selbmann L."/>
        </authorList>
    </citation>
    <scope>NUCLEOTIDE SEQUENCE</scope>
    <source>
        <strain evidence="1">CCFEE 5714</strain>
    </source>
</reference>